<comment type="caution">
    <text evidence="5">The sequence shown here is derived from an EMBL/GenBank/DDBJ whole genome shotgun (WGS) entry which is preliminary data.</text>
</comment>
<feature type="domain" description="Outer membrane protein SusF N-terminal" evidence="3">
    <location>
        <begin position="20"/>
        <end position="157"/>
    </location>
</feature>
<sequence>MRKHLIYAGLFLVSIGFSACDEDFKDWAEPQSNPQEDAVAQLTATFAAGKDASIVMDEATVDSVEIVKLSSTTAEEGSSIAINSLTLNGDYTIPYAVKEGNVIKVALAQLDSVTQEAYKSRASVERELKVAVKASAVTSSGEGIQLSGNEVSITLKPGATPVPDPDGYYIVGDFKGWSAAGAIPMTKAGDNLYTLEMEATDVAYFKIFPASAINGDDLDWDKALGSAVDGDVSGDNFIVWTDVQAIKSELVGRIKITVDVANYRFTVKDNSAPTEIYMTGSAYNWGGTWNQFIPVNDTKGAFWGIYYFGTDEEVKFAPQADWGGDFGFAASISAASIELAGLSDSGGNIKVGKAGWYLVFVSVIGDDKRVEFEKPNVYLIGDVSKGGWDAQLGEQDLFTVPTTADGEFISSEFAKDGEVRICVHPEAASTDWWRTEFIVLEGKIAYRGNGGDQARVQGRVGQKTYLNFGNNTGRIE</sequence>
<dbReference type="Gene3D" id="2.60.40.3620">
    <property type="match status" value="2"/>
</dbReference>
<dbReference type="CDD" id="cd12965">
    <property type="entry name" value="CBM-Eb_CBM-Fb"/>
    <property type="match status" value="1"/>
</dbReference>
<gene>
    <name evidence="5" type="ORF">DXA68_01410</name>
</gene>
<dbReference type="RefSeq" id="WP_117986381.1">
    <property type="nucleotide sequence ID" value="NZ_CABMFG010000001.1"/>
</dbReference>
<reference evidence="5 6" key="1">
    <citation type="submission" date="2018-08" db="EMBL/GenBank/DDBJ databases">
        <title>A genome reference for cultivated species of the human gut microbiota.</title>
        <authorList>
            <person name="Zou Y."/>
            <person name="Xue W."/>
            <person name="Luo G."/>
        </authorList>
    </citation>
    <scope>NUCLEOTIDE SEQUENCE [LARGE SCALE GENOMIC DNA]</scope>
    <source>
        <strain evidence="5 6">OF03-9BH</strain>
    </source>
</reference>
<dbReference type="Pfam" id="PF16411">
    <property type="entry name" value="SusF_SusE"/>
    <property type="match status" value="2"/>
</dbReference>
<dbReference type="InterPro" id="IPR032187">
    <property type="entry name" value="SusF/SusE-like_C"/>
</dbReference>
<keyword evidence="1" id="KW-0732">Signal</keyword>
<feature type="chain" id="PRO_5018979313" evidence="1">
    <location>
        <begin position="20"/>
        <end position="476"/>
    </location>
</feature>
<evidence type="ECO:0000259" key="3">
    <source>
        <dbReference type="Pfam" id="PF17142"/>
    </source>
</evidence>
<dbReference type="EMBL" id="QSCF01000001">
    <property type="protein sequence ID" value="RGX81295.1"/>
    <property type="molecule type" value="Genomic_DNA"/>
</dbReference>
<name>A0A413HC27_9BACE</name>
<feature type="domain" description="Outer membrane protein SusF/SusE-like C-terminal" evidence="2">
    <location>
        <begin position="275"/>
        <end position="363"/>
    </location>
</feature>
<evidence type="ECO:0000313" key="5">
    <source>
        <dbReference type="EMBL" id="RGX81295.1"/>
    </source>
</evidence>
<dbReference type="CDD" id="cd12966">
    <property type="entry name" value="CBM-Ec_CBM-Fc"/>
    <property type="match status" value="1"/>
</dbReference>
<dbReference type="GO" id="GO:0019867">
    <property type="term" value="C:outer membrane"/>
    <property type="evidence" value="ECO:0007669"/>
    <property type="project" value="InterPro"/>
</dbReference>
<dbReference type="Pfam" id="PF17142">
    <property type="entry name" value="SusF_N"/>
    <property type="match status" value="1"/>
</dbReference>
<dbReference type="Gene3D" id="2.60.40.3610">
    <property type="match status" value="1"/>
</dbReference>
<feature type="domain" description="Outer membrane protein SusF/SusE-like C-terminal" evidence="2">
    <location>
        <begin position="376"/>
        <end position="473"/>
    </location>
</feature>
<dbReference type="AlphaFoldDB" id="A0A413HC27"/>
<dbReference type="Pfam" id="PF26120">
    <property type="entry name" value="CBM_1st_SusF"/>
    <property type="match status" value="1"/>
</dbReference>
<dbReference type="CDD" id="cd12964">
    <property type="entry name" value="CBM-Fa"/>
    <property type="match status" value="1"/>
</dbReference>
<feature type="signal peptide" evidence="1">
    <location>
        <begin position="1"/>
        <end position="19"/>
    </location>
</feature>
<accession>A0A413HC27</accession>
<feature type="domain" description="SusF first starch specific CBM" evidence="4">
    <location>
        <begin position="164"/>
        <end position="269"/>
    </location>
</feature>
<evidence type="ECO:0000259" key="2">
    <source>
        <dbReference type="Pfam" id="PF16411"/>
    </source>
</evidence>
<dbReference type="Gene3D" id="2.60.40.3640">
    <property type="match status" value="1"/>
</dbReference>
<dbReference type="PROSITE" id="PS51257">
    <property type="entry name" value="PROKAR_LIPOPROTEIN"/>
    <property type="match status" value="1"/>
</dbReference>
<proteinExistence type="predicted"/>
<dbReference type="Proteomes" id="UP000286075">
    <property type="component" value="Unassembled WGS sequence"/>
</dbReference>
<dbReference type="GO" id="GO:2001070">
    <property type="term" value="F:starch binding"/>
    <property type="evidence" value="ECO:0007669"/>
    <property type="project" value="InterPro"/>
</dbReference>
<organism evidence="5 6">
    <name type="scientific">Bacteroides stercorirosoris</name>
    <dbReference type="NCBI Taxonomy" id="871324"/>
    <lineage>
        <taxon>Bacteria</taxon>
        <taxon>Pseudomonadati</taxon>
        <taxon>Bacteroidota</taxon>
        <taxon>Bacteroidia</taxon>
        <taxon>Bacteroidales</taxon>
        <taxon>Bacteroidaceae</taxon>
        <taxon>Bacteroides</taxon>
    </lineage>
</organism>
<dbReference type="InterPro" id="IPR058976">
    <property type="entry name" value="CBM_1st_SusF"/>
</dbReference>
<dbReference type="InterPro" id="IPR033408">
    <property type="entry name" value="SusF_N"/>
</dbReference>
<evidence type="ECO:0000256" key="1">
    <source>
        <dbReference type="SAM" id="SignalP"/>
    </source>
</evidence>
<protein>
    <submittedName>
        <fullName evidence="5">DUF5115 domain-containing protein</fullName>
    </submittedName>
</protein>
<dbReference type="OrthoDB" id="975117at2"/>
<evidence type="ECO:0000259" key="4">
    <source>
        <dbReference type="Pfam" id="PF26120"/>
    </source>
</evidence>
<evidence type="ECO:0000313" key="6">
    <source>
        <dbReference type="Proteomes" id="UP000286075"/>
    </source>
</evidence>